<reference evidence="2 3" key="1">
    <citation type="journal article" date="2020" name="Front. Microbiol.">
        <title>Genetic Organization of the aprX-lipA2 Operon Affects the Proteolytic Potential of Pseudomonas Species in Milk.</title>
        <authorList>
            <person name="Maier C."/>
            <person name="Huptas C."/>
            <person name="von Neubeck M."/>
            <person name="Scherer S."/>
            <person name="Wenning M."/>
            <person name="Lucking G."/>
        </authorList>
    </citation>
    <scope>NUCLEOTIDE SEQUENCE [LARGE SCALE GENOMIC DNA]</scope>
    <source>
        <strain evidence="2 3">WS 5404</strain>
    </source>
</reference>
<evidence type="ECO:0000313" key="2">
    <source>
        <dbReference type="EMBL" id="NNA81383.1"/>
    </source>
</evidence>
<dbReference type="EMBL" id="JAAQYI010000012">
    <property type="protein sequence ID" value="NNA81383.1"/>
    <property type="molecule type" value="Genomic_DNA"/>
</dbReference>
<name>A0A7Y1MGM5_9PSED</name>
<gene>
    <name evidence="2" type="ORF">HBO30_21940</name>
</gene>
<evidence type="ECO:0000313" key="3">
    <source>
        <dbReference type="Proteomes" id="UP000586252"/>
    </source>
</evidence>
<organism evidence="2 3">
    <name type="scientific">Pseudomonas lactis</name>
    <dbReference type="NCBI Taxonomy" id="1615674"/>
    <lineage>
        <taxon>Bacteria</taxon>
        <taxon>Pseudomonadati</taxon>
        <taxon>Pseudomonadota</taxon>
        <taxon>Gammaproteobacteria</taxon>
        <taxon>Pseudomonadales</taxon>
        <taxon>Pseudomonadaceae</taxon>
        <taxon>Pseudomonas</taxon>
    </lineage>
</organism>
<protein>
    <submittedName>
        <fullName evidence="2">Uncharacterized protein</fullName>
    </submittedName>
</protein>
<dbReference type="AlphaFoldDB" id="A0A7Y1MGM5"/>
<dbReference type="RefSeq" id="WP_125970747.1">
    <property type="nucleotide sequence ID" value="NZ_DAMBTQ010000130.1"/>
</dbReference>
<feature type="region of interest" description="Disordered" evidence="1">
    <location>
        <begin position="27"/>
        <end position="51"/>
    </location>
</feature>
<dbReference type="Proteomes" id="UP000586252">
    <property type="component" value="Unassembled WGS sequence"/>
</dbReference>
<accession>A0A7Y1MGM5</accession>
<dbReference type="GeneID" id="93385791"/>
<comment type="caution">
    <text evidence="2">The sequence shown here is derived from an EMBL/GenBank/DDBJ whole genome shotgun (WGS) entry which is preliminary data.</text>
</comment>
<evidence type="ECO:0000256" key="1">
    <source>
        <dbReference type="SAM" id="MobiDB-lite"/>
    </source>
</evidence>
<feature type="compositionally biased region" description="Gly residues" evidence="1">
    <location>
        <begin position="27"/>
        <end position="40"/>
    </location>
</feature>
<proteinExistence type="predicted"/>
<sequence>MSWVVVGFFPPVVVWGRVGVGLTGAGGTLGDGGGDTGGVGLDPPPNRRPKIPRLMRTFGV</sequence>